<evidence type="ECO:0000313" key="2">
    <source>
        <dbReference type="EMBL" id="MBM0230496.1"/>
    </source>
</evidence>
<dbReference type="SUPFAM" id="SSF81606">
    <property type="entry name" value="PP2C-like"/>
    <property type="match status" value="1"/>
</dbReference>
<keyword evidence="3" id="KW-1185">Reference proteome</keyword>
<organism evidence="2 3">
    <name type="scientific">Micromonospora parastrephiae</name>
    <dbReference type="NCBI Taxonomy" id="2806101"/>
    <lineage>
        <taxon>Bacteria</taxon>
        <taxon>Bacillati</taxon>
        <taxon>Actinomycetota</taxon>
        <taxon>Actinomycetes</taxon>
        <taxon>Micromonosporales</taxon>
        <taxon>Micromonosporaceae</taxon>
        <taxon>Micromonospora</taxon>
    </lineage>
</organism>
<dbReference type="Proteomes" id="UP000601027">
    <property type="component" value="Unassembled WGS sequence"/>
</dbReference>
<accession>A0ABS1XML8</accession>
<dbReference type="SMART" id="SM00332">
    <property type="entry name" value="PP2Cc"/>
    <property type="match status" value="1"/>
</dbReference>
<proteinExistence type="predicted"/>
<dbReference type="EMBL" id="JAEVHM010000001">
    <property type="protein sequence ID" value="MBM0230496.1"/>
    <property type="molecule type" value="Genomic_DNA"/>
</dbReference>
<dbReference type="InterPro" id="IPR036457">
    <property type="entry name" value="PPM-type-like_dom_sf"/>
</dbReference>
<sequence>MDANDVDRDPYIRWDDTWQKNMTRCIACGFEWFFHVPERRWPHLCVDCADAAARYPDNLLHSAAIAYDQGPRQVHADAAAVYRDPSTGRQGFCVTDGIGDDYEPATAAYTAAWSAAAAAATGGAAAGLHAARAIWHRHYDHAPAGQEGNAVAVVAAPIDTANGGGYDIAWCGDARAYTYEAATLTQITTDHTEAQHMRDTGMPAEWIGPRAENTIRASVGRGEIASVRVLGPIGRLLLCSDGVHRQLSPDAMTRILRVHASPRSAATRLIRAARQAGSTDNATALVIDLPASANSRYHRPDADSRQPS</sequence>
<reference evidence="2 3" key="1">
    <citation type="submission" date="2021-01" db="EMBL/GenBank/DDBJ databases">
        <title>Draft genome sequence of Micromonospora sp. strain STR1_7.</title>
        <authorList>
            <person name="Karlyshev A."/>
            <person name="Jawad R."/>
        </authorList>
    </citation>
    <scope>NUCLEOTIDE SEQUENCE [LARGE SCALE GENOMIC DNA]</scope>
    <source>
        <strain evidence="2 3">STR1-7</strain>
    </source>
</reference>
<dbReference type="InterPro" id="IPR001932">
    <property type="entry name" value="PPM-type_phosphatase-like_dom"/>
</dbReference>
<comment type="caution">
    <text evidence="2">The sequence shown here is derived from an EMBL/GenBank/DDBJ whole genome shotgun (WGS) entry which is preliminary data.</text>
</comment>
<protein>
    <recommendedName>
        <fullName evidence="1">PPM-type phosphatase domain-containing protein</fullName>
    </recommendedName>
</protein>
<dbReference type="PROSITE" id="PS51746">
    <property type="entry name" value="PPM_2"/>
    <property type="match status" value="1"/>
</dbReference>
<name>A0ABS1XML8_9ACTN</name>
<evidence type="ECO:0000259" key="1">
    <source>
        <dbReference type="PROSITE" id="PS51746"/>
    </source>
</evidence>
<dbReference type="RefSeq" id="WP_203172968.1">
    <property type="nucleotide sequence ID" value="NZ_JAEVHM010000001.1"/>
</dbReference>
<evidence type="ECO:0000313" key="3">
    <source>
        <dbReference type="Proteomes" id="UP000601027"/>
    </source>
</evidence>
<gene>
    <name evidence="2" type="ORF">JNW91_00575</name>
</gene>
<feature type="domain" description="PPM-type phosphatase" evidence="1">
    <location>
        <begin position="62"/>
        <end position="289"/>
    </location>
</feature>
<dbReference type="Gene3D" id="3.60.40.10">
    <property type="entry name" value="PPM-type phosphatase domain"/>
    <property type="match status" value="1"/>
</dbReference>